<evidence type="ECO:0000259" key="5">
    <source>
        <dbReference type="Pfam" id="PF07940"/>
    </source>
</evidence>
<dbReference type="GO" id="GO:0042597">
    <property type="term" value="C:periplasmic space"/>
    <property type="evidence" value="ECO:0007669"/>
    <property type="project" value="UniProtKB-SubCell"/>
</dbReference>
<evidence type="ECO:0000256" key="3">
    <source>
        <dbReference type="ARBA" id="ARBA00022764"/>
    </source>
</evidence>
<dbReference type="PANTHER" id="PTHR39210:SF1">
    <property type="entry name" value="HEPARIN-SULFATE LYASE"/>
    <property type="match status" value="1"/>
</dbReference>
<evidence type="ECO:0000256" key="1">
    <source>
        <dbReference type="ARBA" id="ARBA00004418"/>
    </source>
</evidence>
<dbReference type="Gene3D" id="1.50.10.100">
    <property type="entry name" value="Chondroitin AC/alginate lyase"/>
    <property type="match status" value="1"/>
</dbReference>
<accession>A0A0M7DHV3</accession>
<evidence type="ECO:0000256" key="2">
    <source>
        <dbReference type="ARBA" id="ARBA00022729"/>
    </source>
</evidence>
<keyword evidence="2" id="KW-0732">Signal</keyword>
<dbReference type="Gene3D" id="2.70.98.70">
    <property type="match status" value="1"/>
</dbReference>
<evidence type="ECO:0000313" key="6">
    <source>
        <dbReference type="EMBL" id="CUI53635.1"/>
    </source>
</evidence>
<dbReference type="InterPro" id="IPR008929">
    <property type="entry name" value="Chondroitin_lyas"/>
</dbReference>
<dbReference type="PANTHER" id="PTHR39210">
    <property type="entry name" value="HEPARIN-SULFATE LYASE"/>
    <property type="match status" value="1"/>
</dbReference>
<dbReference type="GO" id="GO:0016829">
    <property type="term" value="F:lyase activity"/>
    <property type="evidence" value="ECO:0007669"/>
    <property type="project" value="UniProtKB-KW"/>
</dbReference>
<dbReference type="AlphaFoldDB" id="A0A0M7DHV3"/>
<dbReference type="SUPFAM" id="SSF53474">
    <property type="entry name" value="alpha/beta-Hydrolases"/>
    <property type="match status" value="1"/>
</dbReference>
<dbReference type="EMBL" id="CYTV01000002">
    <property type="protein sequence ID" value="CUI53635.1"/>
    <property type="molecule type" value="Genomic_DNA"/>
</dbReference>
<keyword evidence="3" id="KW-0574">Periplasm</keyword>
<comment type="subcellular location">
    <subcellularLocation>
        <location evidence="1">Periplasm</location>
    </subcellularLocation>
</comment>
<reference evidence="6 7" key="1">
    <citation type="submission" date="2015-09" db="EMBL/GenBank/DDBJ databases">
        <authorList>
            <person name="Jackson K.R."/>
            <person name="Lunt B.L."/>
            <person name="Fisher J.N.B."/>
            <person name="Gardner A.V."/>
            <person name="Bailey M.E."/>
            <person name="Deus L.M."/>
            <person name="Earl A.S."/>
            <person name="Gibby P.D."/>
            <person name="Hartmann K.A."/>
            <person name="Liu J.E."/>
            <person name="Manci A.M."/>
            <person name="Nielsen D.A."/>
            <person name="Solomon M.B."/>
            <person name="Breakwell D.P."/>
            <person name="Burnett S.H."/>
            <person name="Grose J.H."/>
        </authorList>
    </citation>
    <scope>NUCLEOTIDE SEQUENCE [LARGE SCALE GENOMIC DNA]</scope>
    <source>
        <strain evidence="6 7">2789STDY5608636</strain>
    </source>
</reference>
<sequence length="891" mass="99786">MKIEDFERCAGKYLDVRSLDKWPSANYRWSSIDDFLGCSDIVSGIHSIALEDSSILDVYVDLKVDAPVYVYFHGNCPRADDFKLPVFSGSNVLESLRVTRVVFSDPGLLMDSSLELSWHAGSSRCNLQSAYKAILRKIIGLFTVPEVVFWGGSGGGFAALYYSFFFPGSTAMVWNPQIDILKYLEEPVAKYLDLGFGTRAGDAKPIADHVVHDVAELYRNGYRNRVIYIQNADDWHVQDHLVSFLDALGVDAPSIISSGHNGMVAEDIYLFLGDFSVGHEPPSNVVIHCALRECYAAHGDPRCFDFGRLIEGGHGIGGQCPAWLREGLMGRKIPFFRSDWAHYAAAPAVEADRPYAIKFSTGLTLDFGDFANVDWLVEFDRDATDNIHELYSLTHVGRLLSAYEETRSRAYFLAALGILRSFFDFIEDPDNFDLMMRNRGYSSADHSVSVRSNVFMKFLQIVIAEPTIAGADQGVVDSVIVNLWNAGDYFSNPKNIYPSNHGMMSCLTLAQIANQFRNQGYLSNHYLRRAHVAMLGLIGDSLDRDGWANENTVGYHSFICRLLENYIEYCDKNNLPMVDGERLCVFLRQAKQALEFAVRQDGSIPPIGDSPLYRSEIPSINSSKFFSESGFLIIKDEKIYLTLVCGSRSSNHKQADDSSVTLHYGGEDLIIDGGSYSYDSADIYRKHLVSARGHSGLFVASAADIAPRAYLRQRHVACIDEYVETSSGRFASCRYTLEQDQFECERRLFVDYDGCVLLADRATAQTHESLFCQSFLLAPQLKFVKRIGNAWVFEGSKFGLVVSQSAFDDFSLEIGRVDVPLAGWCSVDWRKLLPTNQLQFFQRGSEARFLTRIRIFDKKSRTDLSEYCVPPVAADARQYLGADGFDVVVPG</sequence>
<evidence type="ECO:0000313" key="7">
    <source>
        <dbReference type="Proteomes" id="UP000053096"/>
    </source>
</evidence>
<proteinExistence type="predicted"/>
<dbReference type="InterPro" id="IPR012480">
    <property type="entry name" value="Hepar_II_III_C"/>
</dbReference>
<name>A0A0M7DHV3_9BORD</name>
<dbReference type="Proteomes" id="UP000053096">
    <property type="component" value="Unassembled WGS sequence"/>
</dbReference>
<dbReference type="InterPro" id="IPR029058">
    <property type="entry name" value="AB_hydrolase_fold"/>
</dbReference>
<evidence type="ECO:0000256" key="4">
    <source>
        <dbReference type="ARBA" id="ARBA00023239"/>
    </source>
</evidence>
<protein>
    <submittedName>
        <fullName evidence="6">Heparinase II/III-like protein</fullName>
    </submittedName>
</protein>
<keyword evidence="4" id="KW-0456">Lyase</keyword>
<gene>
    <name evidence="6" type="ORF">ERS370011_01027</name>
</gene>
<feature type="domain" description="Heparinase II/III-like C-terminal" evidence="5">
    <location>
        <begin position="622"/>
        <end position="784"/>
    </location>
</feature>
<dbReference type="Pfam" id="PF07940">
    <property type="entry name" value="Hepar_II_III_C"/>
    <property type="match status" value="1"/>
</dbReference>
<dbReference type="SUPFAM" id="SSF48230">
    <property type="entry name" value="Chondroitin AC/alginate lyase"/>
    <property type="match status" value="1"/>
</dbReference>
<organism evidence="6 7">
    <name type="scientific">Bordetella pseudohinzii</name>
    <dbReference type="NCBI Taxonomy" id="1331258"/>
    <lineage>
        <taxon>Bacteria</taxon>
        <taxon>Pseudomonadati</taxon>
        <taxon>Pseudomonadota</taxon>
        <taxon>Betaproteobacteria</taxon>
        <taxon>Burkholderiales</taxon>
        <taxon>Alcaligenaceae</taxon>
        <taxon>Bordetella</taxon>
    </lineage>
</organism>